<accession>A0AAV2T087</accession>
<evidence type="ECO:0000256" key="2">
    <source>
        <dbReference type="ARBA" id="ARBA00009418"/>
    </source>
</evidence>
<keyword evidence="3 6" id="KW-0690">Ribosome biogenesis</keyword>
<comment type="subcellular location">
    <subcellularLocation>
        <location evidence="1 6">Nucleus</location>
        <location evidence="1 6">Nucleolus</location>
    </subcellularLocation>
</comment>
<keyword evidence="4 6" id="KW-0698">rRNA processing</keyword>
<name>A0AAV2T087_CALDB</name>
<evidence type="ECO:0000256" key="6">
    <source>
        <dbReference type="RuleBase" id="RU368027"/>
    </source>
</evidence>
<dbReference type="PANTHER" id="PTHR21738:SF0">
    <property type="entry name" value="RIBOSOMAL RNA PROCESSING PROTEIN 36 HOMOLOG"/>
    <property type="match status" value="1"/>
</dbReference>
<proteinExistence type="inferred from homology"/>
<evidence type="ECO:0000313" key="9">
    <source>
        <dbReference type="Proteomes" id="UP001497525"/>
    </source>
</evidence>
<keyword evidence="5 6" id="KW-0539">Nucleus</keyword>
<evidence type="ECO:0000256" key="1">
    <source>
        <dbReference type="ARBA" id="ARBA00004604"/>
    </source>
</evidence>
<comment type="caution">
    <text evidence="8">The sequence shown here is derived from an EMBL/GenBank/DDBJ whole genome shotgun (WGS) entry which is preliminary data.</text>
</comment>
<dbReference type="GO" id="GO:0030686">
    <property type="term" value="C:90S preribosome"/>
    <property type="evidence" value="ECO:0007669"/>
    <property type="project" value="TreeGrafter"/>
</dbReference>
<dbReference type="PANTHER" id="PTHR21738">
    <property type="entry name" value="RIBOSOMAL RNA PROCESSING PROTEIN 36 HOMOLOG"/>
    <property type="match status" value="1"/>
</dbReference>
<dbReference type="GO" id="GO:0000462">
    <property type="term" value="P:maturation of SSU-rRNA from tricistronic rRNA transcript (SSU-rRNA, 5.8S rRNA, LSU-rRNA)"/>
    <property type="evidence" value="ECO:0007669"/>
    <property type="project" value="TreeGrafter"/>
</dbReference>
<evidence type="ECO:0000313" key="8">
    <source>
        <dbReference type="EMBL" id="CAL5130060.1"/>
    </source>
</evidence>
<keyword evidence="6" id="KW-0687">Ribonucleoprotein</keyword>
<evidence type="ECO:0000256" key="5">
    <source>
        <dbReference type="ARBA" id="ARBA00023242"/>
    </source>
</evidence>
<organism evidence="8 9">
    <name type="scientific">Calicophoron daubneyi</name>
    <name type="common">Rumen fluke</name>
    <name type="synonym">Paramphistomum daubneyi</name>
    <dbReference type="NCBI Taxonomy" id="300641"/>
    <lineage>
        <taxon>Eukaryota</taxon>
        <taxon>Metazoa</taxon>
        <taxon>Spiralia</taxon>
        <taxon>Lophotrochozoa</taxon>
        <taxon>Platyhelminthes</taxon>
        <taxon>Trematoda</taxon>
        <taxon>Digenea</taxon>
        <taxon>Plagiorchiida</taxon>
        <taxon>Pronocephalata</taxon>
        <taxon>Paramphistomoidea</taxon>
        <taxon>Paramphistomidae</taxon>
        <taxon>Calicophoron</taxon>
    </lineage>
</organism>
<comment type="similarity">
    <text evidence="2 6">Belongs to the RRP36 family.</text>
</comment>
<evidence type="ECO:0000256" key="4">
    <source>
        <dbReference type="ARBA" id="ARBA00022552"/>
    </source>
</evidence>
<reference evidence="8" key="1">
    <citation type="submission" date="2024-06" db="EMBL/GenBank/DDBJ databases">
        <authorList>
            <person name="Liu X."/>
            <person name="Lenzi L."/>
            <person name="Haldenby T S."/>
            <person name="Uol C."/>
        </authorList>
    </citation>
    <scope>NUCLEOTIDE SEQUENCE</scope>
</reference>
<comment type="subunit">
    <text evidence="6">Associates with 90S and pre-40S pre-ribosomal particles.</text>
</comment>
<dbReference type="GO" id="GO:0005730">
    <property type="term" value="C:nucleolus"/>
    <property type="evidence" value="ECO:0007669"/>
    <property type="project" value="UniProtKB-SubCell"/>
</dbReference>
<dbReference type="EMBL" id="CAXLJL010000057">
    <property type="protein sequence ID" value="CAL5130060.1"/>
    <property type="molecule type" value="Genomic_DNA"/>
</dbReference>
<feature type="compositionally biased region" description="Basic residues" evidence="7">
    <location>
        <begin position="147"/>
        <end position="166"/>
    </location>
</feature>
<evidence type="ECO:0000256" key="3">
    <source>
        <dbReference type="ARBA" id="ARBA00022517"/>
    </source>
</evidence>
<comment type="function">
    <text evidence="6">Component of the 90S pre-ribosome involved in the maturation of rRNAs. Required for early cleavages of the pre-RNAs in the 40S ribosomal subunit maturation pathway.</text>
</comment>
<sequence>MADKPVVVTFKELKKKGIHLSRSLREVYSEGVNHMKLHKRHSNDPRFDPRVHGICDLKDWSFLEDDHKHTVQKLQKMLLKTSDGEQQAKIKKALHLLRQREATLKDNKFRKEVMKEIQDKQIEQLQSGSSVKFLKRAKLREEIQEKRMKKMTKKQREKYVNRHQSKKLHEFSGASL</sequence>
<dbReference type="Proteomes" id="UP001497525">
    <property type="component" value="Unassembled WGS sequence"/>
</dbReference>
<dbReference type="InterPro" id="IPR009292">
    <property type="entry name" value="RRP36"/>
</dbReference>
<gene>
    <name evidence="8" type="ORF">CDAUBV1_LOCUS1502</name>
</gene>
<protein>
    <recommendedName>
        <fullName evidence="6">rRNA biogenesis protein RRP36</fullName>
    </recommendedName>
</protein>
<dbReference type="AlphaFoldDB" id="A0AAV2T087"/>
<feature type="region of interest" description="Disordered" evidence="7">
    <location>
        <begin position="147"/>
        <end position="176"/>
    </location>
</feature>
<dbReference type="Pfam" id="PF06102">
    <property type="entry name" value="RRP36"/>
    <property type="match status" value="1"/>
</dbReference>
<evidence type="ECO:0000256" key="7">
    <source>
        <dbReference type="SAM" id="MobiDB-lite"/>
    </source>
</evidence>